<evidence type="ECO:0000259" key="2">
    <source>
        <dbReference type="Pfam" id="PF14319"/>
    </source>
</evidence>
<name>A0A5C7FFM2_9BACT</name>
<feature type="domain" description="Transposase IS801/IS1294" evidence="1">
    <location>
        <begin position="146"/>
        <end position="321"/>
    </location>
</feature>
<feature type="domain" description="Transposase zinc-binding" evidence="2">
    <location>
        <begin position="15"/>
        <end position="104"/>
    </location>
</feature>
<dbReference type="GO" id="GO:0006313">
    <property type="term" value="P:DNA transposition"/>
    <property type="evidence" value="ECO:0007669"/>
    <property type="project" value="InterPro"/>
</dbReference>
<gene>
    <name evidence="3" type="ORF">FUA23_21145</name>
</gene>
<dbReference type="InterPro" id="IPR054832">
    <property type="entry name" value="transpos_IS91"/>
</dbReference>
<dbReference type="Pfam" id="PF04986">
    <property type="entry name" value="Y2_Tnp"/>
    <property type="match status" value="1"/>
</dbReference>
<sequence length="329" mass="37798">MRNPKKRPLFEVADIIKIYGDKYRATGKAPAHHLRTLSAIERCRTAELGGHITVCTDCGASKTSYNSCRNRHCPKCGGFERELWIEDRKRELLPVRYQHIVFTIPHEFNNFCRYNANFCYSLLFRSAWNTLDTFARDNKWLGARAGASMVLHTWGQNLSLHPHVHAIIPSGGLDADGNWVSPKKGLKKSGFLFPVKAMSKVFRTIFLRAFMTAWLSGKLNPPPCAPSKKKDIDRWRRARYQQDWIVYAKAPFGGPYQVVEYLGRYTHKTAISNHRLLHVGPDKVSFHYKDYREKGVRKTMALDGIEFLRRFCLHILPPGWVRFAAAFGG</sequence>
<reference evidence="3 4" key="1">
    <citation type="submission" date="2019-08" db="EMBL/GenBank/DDBJ databases">
        <title>Lewinella sp. strain SSH13 Genome sequencing and assembly.</title>
        <authorList>
            <person name="Kim I."/>
        </authorList>
    </citation>
    <scope>NUCLEOTIDE SEQUENCE [LARGE SCALE GENOMIC DNA]</scope>
    <source>
        <strain evidence="3 4">SSH13</strain>
    </source>
</reference>
<dbReference type="GO" id="GO:0003677">
    <property type="term" value="F:DNA binding"/>
    <property type="evidence" value="ECO:0007669"/>
    <property type="project" value="InterPro"/>
</dbReference>
<dbReference type="PANTHER" id="PTHR37023">
    <property type="entry name" value="TRANSPOSASE"/>
    <property type="match status" value="1"/>
</dbReference>
<evidence type="ECO:0000313" key="3">
    <source>
        <dbReference type="EMBL" id="TXF84720.1"/>
    </source>
</evidence>
<dbReference type="EMBL" id="VOXD01000052">
    <property type="protein sequence ID" value="TXF84720.1"/>
    <property type="molecule type" value="Genomic_DNA"/>
</dbReference>
<dbReference type="RefSeq" id="WP_147932775.1">
    <property type="nucleotide sequence ID" value="NZ_VOXD01000052.1"/>
</dbReference>
<accession>A0A5C7FFM2</accession>
<dbReference type="OrthoDB" id="9791273at2"/>
<dbReference type="Proteomes" id="UP000321907">
    <property type="component" value="Unassembled WGS sequence"/>
</dbReference>
<dbReference type="NCBIfam" id="NF033538">
    <property type="entry name" value="transpos_IS91"/>
    <property type="match status" value="1"/>
</dbReference>
<dbReference type="PANTHER" id="PTHR37023:SF1">
    <property type="entry name" value="ISSOD25 TRANSPOSASE TNPA_ISSOD25"/>
    <property type="match status" value="1"/>
</dbReference>
<keyword evidence="4" id="KW-1185">Reference proteome</keyword>
<evidence type="ECO:0000259" key="1">
    <source>
        <dbReference type="Pfam" id="PF04986"/>
    </source>
</evidence>
<organism evidence="3 4">
    <name type="scientific">Neolewinella aurantiaca</name>
    <dbReference type="NCBI Taxonomy" id="2602767"/>
    <lineage>
        <taxon>Bacteria</taxon>
        <taxon>Pseudomonadati</taxon>
        <taxon>Bacteroidota</taxon>
        <taxon>Saprospiria</taxon>
        <taxon>Saprospirales</taxon>
        <taxon>Lewinellaceae</taxon>
        <taxon>Neolewinella</taxon>
    </lineage>
</organism>
<dbReference type="InterPro" id="IPR007069">
    <property type="entry name" value="Transposase_32"/>
</dbReference>
<protein>
    <submittedName>
        <fullName evidence="3">IS91 family transposase</fullName>
    </submittedName>
</protein>
<proteinExistence type="predicted"/>
<evidence type="ECO:0000313" key="4">
    <source>
        <dbReference type="Proteomes" id="UP000321907"/>
    </source>
</evidence>
<comment type="caution">
    <text evidence="3">The sequence shown here is derived from an EMBL/GenBank/DDBJ whole genome shotgun (WGS) entry which is preliminary data.</text>
</comment>
<dbReference type="AlphaFoldDB" id="A0A5C7FFM2"/>
<dbReference type="InterPro" id="IPR026889">
    <property type="entry name" value="Zn_Tnp"/>
</dbReference>
<dbReference type="Pfam" id="PF14319">
    <property type="entry name" value="Zn_Tnp_IS91"/>
    <property type="match status" value="1"/>
</dbReference>
<dbReference type="GO" id="GO:0004803">
    <property type="term" value="F:transposase activity"/>
    <property type="evidence" value="ECO:0007669"/>
    <property type="project" value="InterPro"/>
</dbReference>